<evidence type="ECO:0000313" key="2">
    <source>
        <dbReference type="EMBL" id="CAA9522806.1"/>
    </source>
</evidence>
<dbReference type="EMBL" id="CADCVZ010000061">
    <property type="protein sequence ID" value="CAA9522806.1"/>
    <property type="molecule type" value="Genomic_DNA"/>
</dbReference>
<feature type="region of interest" description="Disordered" evidence="1">
    <location>
        <begin position="36"/>
        <end position="85"/>
    </location>
</feature>
<dbReference type="GO" id="GO:0008124">
    <property type="term" value="F:4-alpha-hydroxytetrahydrobiopterin dehydratase activity"/>
    <property type="evidence" value="ECO:0007669"/>
    <property type="project" value="UniProtKB-EC"/>
</dbReference>
<organism evidence="2">
    <name type="scientific">uncultured Sphingomonas sp</name>
    <dbReference type="NCBI Taxonomy" id="158754"/>
    <lineage>
        <taxon>Bacteria</taxon>
        <taxon>Pseudomonadati</taxon>
        <taxon>Pseudomonadota</taxon>
        <taxon>Alphaproteobacteria</taxon>
        <taxon>Sphingomonadales</taxon>
        <taxon>Sphingomonadaceae</taxon>
        <taxon>Sphingomonas</taxon>
        <taxon>environmental samples</taxon>
    </lineage>
</organism>
<feature type="compositionally biased region" description="Basic residues" evidence="1">
    <location>
        <begin position="76"/>
        <end position="85"/>
    </location>
</feature>
<evidence type="ECO:0000256" key="1">
    <source>
        <dbReference type="SAM" id="MobiDB-lite"/>
    </source>
</evidence>
<protein>
    <submittedName>
        <fullName evidence="2">Pterin-4-alpha-carbinolamine dehydratase</fullName>
        <ecNumber evidence="2">4.2.1.96</ecNumber>
    </submittedName>
</protein>
<accession>A0A6J4TG15</accession>
<proteinExistence type="predicted"/>
<gene>
    <name evidence="2" type="ORF">AVDCRST_MAG09-2310</name>
</gene>
<sequence>GHSRRLDRAGRRAGQELPLSRFRGGVCLSHPSRAACGEGRPPPGVHFALEPGRLPPDHPRCRRDHRQGSGAGAGARRARRWNGAL</sequence>
<name>A0A6J4TG15_9SPHN</name>
<dbReference type="EC" id="4.2.1.96" evidence="2"/>
<feature type="non-terminal residue" evidence="2">
    <location>
        <position position="85"/>
    </location>
</feature>
<dbReference type="AlphaFoldDB" id="A0A6J4TG15"/>
<feature type="non-terminal residue" evidence="2">
    <location>
        <position position="1"/>
    </location>
</feature>
<reference evidence="2" key="1">
    <citation type="submission" date="2020-02" db="EMBL/GenBank/DDBJ databases">
        <authorList>
            <person name="Meier V. D."/>
        </authorList>
    </citation>
    <scope>NUCLEOTIDE SEQUENCE</scope>
    <source>
        <strain evidence="2">AVDCRST_MAG09</strain>
    </source>
</reference>
<keyword evidence="2" id="KW-0456">Lyase</keyword>